<evidence type="ECO:0000313" key="4">
    <source>
        <dbReference type="EMBL" id="PLW74946.1"/>
    </source>
</evidence>
<keyword evidence="2 4" id="KW-0808">Transferase</keyword>
<accession>A0A2N5XKA5</accession>
<dbReference type="Proteomes" id="UP000234881">
    <property type="component" value="Unassembled WGS sequence"/>
</dbReference>
<dbReference type="NCBIfam" id="TIGR00095">
    <property type="entry name" value="16S rRNA (guanine(966)-N(2))-methyltransferase RsmD"/>
    <property type="match status" value="1"/>
</dbReference>
<comment type="caution">
    <text evidence="4">The sequence shown here is derived from an EMBL/GenBank/DDBJ whole genome shotgun (WGS) entry which is preliminary data.</text>
</comment>
<protein>
    <submittedName>
        <fullName evidence="4">16S rRNA (Guanine(966)-N(2))-methyltransferase RsmD</fullName>
    </submittedName>
</protein>
<reference evidence="4 5" key="1">
    <citation type="submission" date="2018-01" db="EMBL/GenBank/DDBJ databases">
        <title>The draft genome sequence of Cohaesibacter sp. H1304.</title>
        <authorList>
            <person name="Wang N.-N."/>
            <person name="Du Z.-J."/>
        </authorList>
    </citation>
    <scope>NUCLEOTIDE SEQUENCE [LARGE SCALE GENOMIC DNA]</scope>
    <source>
        <strain evidence="4 5">H1304</strain>
    </source>
</reference>
<feature type="region of interest" description="Disordered" evidence="3">
    <location>
        <begin position="1"/>
        <end position="21"/>
    </location>
</feature>
<dbReference type="RefSeq" id="WP_101535846.1">
    <property type="nucleotide sequence ID" value="NZ_JBFHIU010000004.1"/>
</dbReference>
<evidence type="ECO:0000313" key="5">
    <source>
        <dbReference type="Proteomes" id="UP000234881"/>
    </source>
</evidence>
<dbReference type="GO" id="GO:0003676">
    <property type="term" value="F:nucleic acid binding"/>
    <property type="evidence" value="ECO:0007669"/>
    <property type="project" value="InterPro"/>
</dbReference>
<dbReference type="GO" id="GO:0008168">
    <property type="term" value="F:methyltransferase activity"/>
    <property type="evidence" value="ECO:0007669"/>
    <property type="project" value="UniProtKB-KW"/>
</dbReference>
<proteinExistence type="predicted"/>
<dbReference type="PANTHER" id="PTHR43542:SF1">
    <property type="entry name" value="METHYLTRANSFERASE"/>
    <property type="match status" value="1"/>
</dbReference>
<dbReference type="GO" id="GO:0031167">
    <property type="term" value="P:rRNA methylation"/>
    <property type="evidence" value="ECO:0007669"/>
    <property type="project" value="InterPro"/>
</dbReference>
<dbReference type="InterPro" id="IPR004398">
    <property type="entry name" value="RNA_MeTrfase_RsmD"/>
</dbReference>
<evidence type="ECO:0000256" key="3">
    <source>
        <dbReference type="SAM" id="MobiDB-lite"/>
    </source>
</evidence>
<dbReference type="CDD" id="cd02440">
    <property type="entry name" value="AdoMet_MTases"/>
    <property type="match status" value="1"/>
</dbReference>
<dbReference type="Gene3D" id="3.40.50.150">
    <property type="entry name" value="Vaccinia Virus protein VP39"/>
    <property type="match status" value="1"/>
</dbReference>
<dbReference type="InterPro" id="IPR002052">
    <property type="entry name" value="DNA_methylase_N6_adenine_CS"/>
</dbReference>
<dbReference type="PIRSF" id="PIRSF004553">
    <property type="entry name" value="CHP00095"/>
    <property type="match status" value="1"/>
</dbReference>
<keyword evidence="1 4" id="KW-0489">Methyltransferase</keyword>
<name>A0A2N5XKA5_9HYPH</name>
<evidence type="ECO:0000256" key="2">
    <source>
        <dbReference type="ARBA" id="ARBA00022679"/>
    </source>
</evidence>
<sequence>MRIVGGRLKGKTLASPKSQSIRPTTDRVRETLFNILAHGYDHVVQDARVLDLFAGTGALGCEALSRGASSALFVEDGIEGRGLIRTNMEAFGLNGVAKIFRRDATKLGDAGTVEPFSLVFMDPPYNKSLGEQALASAVAGGWLLPQALIVWEENAKADLAIPDRFETLEVRPYGETKLTFLRFLG</sequence>
<dbReference type="SUPFAM" id="SSF53335">
    <property type="entry name" value="S-adenosyl-L-methionine-dependent methyltransferases"/>
    <property type="match status" value="1"/>
</dbReference>
<dbReference type="OrthoDB" id="9803017at2"/>
<dbReference type="EMBL" id="PKUQ01000055">
    <property type="protein sequence ID" value="PLW74946.1"/>
    <property type="molecule type" value="Genomic_DNA"/>
</dbReference>
<dbReference type="PROSITE" id="PS00092">
    <property type="entry name" value="N6_MTASE"/>
    <property type="match status" value="1"/>
</dbReference>
<dbReference type="PANTHER" id="PTHR43542">
    <property type="entry name" value="METHYLTRANSFERASE"/>
    <property type="match status" value="1"/>
</dbReference>
<evidence type="ECO:0000256" key="1">
    <source>
        <dbReference type="ARBA" id="ARBA00022603"/>
    </source>
</evidence>
<dbReference type="InterPro" id="IPR029063">
    <property type="entry name" value="SAM-dependent_MTases_sf"/>
</dbReference>
<organism evidence="4 5">
    <name type="scientific">Cohaesibacter celericrescens</name>
    <dbReference type="NCBI Taxonomy" id="2067669"/>
    <lineage>
        <taxon>Bacteria</taxon>
        <taxon>Pseudomonadati</taxon>
        <taxon>Pseudomonadota</taxon>
        <taxon>Alphaproteobacteria</taxon>
        <taxon>Hyphomicrobiales</taxon>
        <taxon>Cohaesibacteraceae</taxon>
    </lineage>
</organism>
<gene>
    <name evidence="4" type="primary">rsmD</name>
    <name evidence="4" type="ORF">C0081_21820</name>
</gene>
<keyword evidence="5" id="KW-1185">Reference proteome</keyword>
<dbReference type="AlphaFoldDB" id="A0A2N5XKA5"/>
<dbReference type="Pfam" id="PF03602">
    <property type="entry name" value="Cons_hypoth95"/>
    <property type="match status" value="1"/>
</dbReference>